<feature type="transmembrane region" description="Helical" evidence="2">
    <location>
        <begin position="35"/>
        <end position="56"/>
    </location>
</feature>
<sequence>MRVWGWKAEAGVFLGVAFVAAGVLGAVQPATGIPPVVVQLTQFGPAAGVFAVALLWPRRIRTRLAGALPARDRGPRARGERSVVRPEGVAGGVWCVRSHGGGRRARRAAPTTDNAASVRARRSPPDGTFDTRLRPERSGRWLLLTAPLVVVLAAAAYGWARGDAVVTDPRTLGRPFALVVVAQLVGACGEEIGWRCFLQPLLSARFGPVAASLLVGAVWGVWHVQVFAQAPAYAAGFLGATVAMSLVLGLALEQVRAGRLLLAGGFHTLVNLGMLLLMDEESGAVLPMVLFGAAWLVAAVPWLLRTRVDTIAAVRRGAL</sequence>
<feature type="transmembrane region" description="Helical" evidence="2">
    <location>
        <begin position="259"/>
        <end position="278"/>
    </location>
</feature>
<dbReference type="PANTHER" id="PTHR35797:SF1">
    <property type="entry name" value="PROTEASE"/>
    <property type="match status" value="1"/>
</dbReference>
<evidence type="ECO:0000313" key="4">
    <source>
        <dbReference type="EMBL" id="WMX43913.1"/>
    </source>
</evidence>
<feature type="transmembrane region" description="Helical" evidence="2">
    <location>
        <begin position="230"/>
        <end position="252"/>
    </location>
</feature>
<keyword evidence="4" id="KW-0378">Hydrolase</keyword>
<evidence type="ECO:0000256" key="1">
    <source>
        <dbReference type="SAM" id="MobiDB-lite"/>
    </source>
</evidence>
<gene>
    <name evidence="4" type="ORF">RGF97_02195</name>
</gene>
<dbReference type="RefSeq" id="WP_309547758.1">
    <property type="nucleotide sequence ID" value="NZ_CP133762.1"/>
</dbReference>
<proteinExistence type="predicted"/>
<feature type="transmembrane region" description="Helical" evidence="2">
    <location>
        <begin position="206"/>
        <end position="224"/>
    </location>
</feature>
<dbReference type="GO" id="GO:0016787">
    <property type="term" value="F:hydrolase activity"/>
    <property type="evidence" value="ECO:0007669"/>
    <property type="project" value="UniProtKB-KW"/>
</dbReference>
<name>A0ABY9RQ89_9ACTN</name>
<accession>A0ABY9RQ89</accession>
<dbReference type="InterPro" id="IPR003675">
    <property type="entry name" value="Rce1/LyrA-like_dom"/>
</dbReference>
<feature type="region of interest" description="Disordered" evidence="1">
    <location>
        <begin position="101"/>
        <end position="132"/>
    </location>
</feature>
<evidence type="ECO:0000259" key="3">
    <source>
        <dbReference type="Pfam" id="PF02517"/>
    </source>
</evidence>
<keyword evidence="2" id="KW-1133">Transmembrane helix</keyword>
<protein>
    <submittedName>
        <fullName evidence="4">CPBP family intramembrane glutamic endopeptidase</fullName>
        <ecNumber evidence="4">3.4.-.-</ecNumber>
    </submittedName>
</protein>
<evidence type="ECO:0000313" key="5">
    <source>
        <dbReference type="Proteomes" id="UP001250858"/>
    </source>
</evidence>
<dbReference type="EMBL" id="CP133762">
    <property type="protein sequence ID" value="WMX43913.1"/>
    <property type="molecule type" value="Genomic_DNA"/>
</dbReference>
<reference evidence="4 5" key="1">
    <citation type="submission" date="2023-09" db="EMBL/GenBank/DDBJ databases">
        <title>Complete genome of Streptomyces roseicoloratus T14.</title>
        <authorList>
            <person name="Bashizi T."/>
            <person name="Kim M.-J."/>
            <person name="Lee G."/>
            <person name="Tagele S.B."/>
            <person name="Shin J.-H."/>
        </authorList>
    </citation>
    <scope>NUCLEOTIDE SEQUENCE [LARGE SCALE GENOMIC DNA]</scope>
    <source>
        <strain evidence="4 5">T14</strain>
    </source>
</reference>
<feature type="transmembrane region" description="Helical" evidence="2">
    <location>
        <begin position="172"/>
        <end position="194"/>
    </location>
</feature>
<keyword evidence="2" id="KW-0812">Transmembrane</keyword>
<organism evidence="4 5">
    <name type="scientific">Streptomyces roseicoloratus</name>
    <dbReference type="NCBI Taxonomy" id="2508722"/>
    <lineage>
        <taxon>Bacteria</taxon>
        <taxon>Bacillati</taxon>
        <taxon>Actinomycetota</taxon>
        <taxon>Actinomycetes</taxon>
        <taxon>Kitasatosporales</taxon>
        <taxon>Streptomycetaceae</taxon>
        <taxon>Streptomyces</taxon>
    </lineage>
</organism>
<keyword evidence="2" id="KW-0472">Membrane</keyword>
<dbReference type="Proteomes" id="UP001250858">
    <property type="component" value="Chromosome"/>
</dbReference>
<feature type="domain" description="CAAX prenyl protease 2/Lysostaphin resistance protein A-like" evidence="3">
    <location>
        <begin position="175"/>
        <end position="272"/>
    </location>
</feature>
<feature type="transmembrane region" description="Helical" evidence="2">
    <location>
        <begin position="141"/>
        <end position="160"/>
    </location>
</feature>
<dbReference type="EC" id="3.4.-.-" evidence="4"/>
<feature type="transmembrane region" description="Helical" evidence="2">
    <location>
        <begin position="284"/>
        <end position="304"/>
    </location>
</feature>
<dbReference type="Pfam" id="PF02517">
    <property type="entry name" value="Rce1-like"/>
    <property type="match status" value="1"/>
</dbReference>
<dbReference type="PANTHER" id="PTHR35797">
    <property type="entry name" value="PROTEASE-RELATED"/>
    <property type="match status" value="1"/>
</dbReference>
<keyword evidence="5" id="KW-1185">Reference proteome</keyword>
<evidence type="ECO:0000256" key="2">
    <source>
        <dbReference type="SAM" id="Phobius"/>
    </source>
</evidence>
<dbReference type="InterPro" id="IPR042150">
    <property type="entry name" value="MmRce1-like"/>
</dbReference>